<dbReference type="FunFam" id="3.40.605.10:FF:000007">
    <property type="entry name" value="NAD/NADP-dependent betaine aldehyde dehydrogenase"/>
    <property type="match status" value="1"/>
</dbReference>
<dbReference type="Gene3D" id="3.40.309.10">
    <property type="entry name" value="Aldehyde Dehydrogenase, Chain A, domain 2"/>
    <property type="match status" value="1"/>
</dbReference>
<dbReference type="SUPFAM" id="SSF53720">
    <property type="entry name" value="ALDH-like"/>
    <property type="match status" value="1"/>
</dbReference>
<comment type="pathway">
    <text evidence="4">Amine and polyamine biosynthesis; betaine biosynthesis via choline pathway; betaine from betaine aldehyde: step 1/1.</text>
</comment>
<dbReference type="EMBL" id="HBFO01007469">
    <property type="protein sequence ID" value="CAD8814140.1"/>
    <property type="molecule type" value="Transcribed_RNA"/>
</dbReference>
<feature type="active site" evidence="5">
    <location>
        <position position="267"/>
    </location>
</feature>
<dbReference type="InterPro" id="IPR016161">
    <property type="entry name" value="Ald_DH/histidinol_DH"/>
</dbReference>
<protein>
    <recommendedName>
        <fullName evidence="7">Aldehyde dehydrogenase domain-containing protein</fullName>
    </recommendedName>
</protein>
<keyword evidence="3" id="KW-0520">NAD</keyword>
<name>A0A7S1END7_9CHLO</name>
<dbReference type="PANTHER" id="PTHR43860:SF2">
    <property type="entry name" value="BETAINE ALDEHYDE DEHYDROGENASE-RELATED"/>
    <property type="match status" value="1"/>
</dbReference>
<evidence type="ECO:0000256" key="3">
    <source>
        <dbReference type="ARBA" id="ARBA00023027"/>
    </source>
</evidence>
<dbReference type="PROSITE" id="PS00687">
    <property type="entry name" value="ALDEHYDE_DEHYDR_GLU"/>
    <property type="match status" value="1"/>
</dbReference>
<gene>
    <name evidence="8" type="ORF">OMED0930_LOCUS5257</name>
</gene>
<dbReference type="AlphaFoldDB" id="A0A7S1END7"/>
<dbReference type="PROSITE" id="PS00070">
    <property type="entry name" value="ALDEHYDE_DEHYDR_CYS"/>
    <property type="match status" value="1"/>
</dbReference>
<evidence type="ECO:0000259" key="7">
    <source>
        <dbReference type="Pfam" id="PF00171"/>
    </source>
</evidence>
<reference evidence="8" key="1">
    <citation type="submission" date="2021-01" db="EMBL/GenBank/DDBJ databases">
        <authorList>
            <person name="Corre E."/>
            <person name="Pelletier E."/>
            <person name="Niang G."/>
            <person name="Scheremetjew M."/>
            <person name="Finn R."/>
            <person name="Kale V."/>
            <person name="Holt S."/>
            <person name="Cochrane G."/>
            <person name="Meng A."/>
            <person name="Brown T."/>
            <person name="Cohen L."/>
        </authorList>
    </citation>
    <scope>NUCLEOTIDE SEQUENCE</scope>
    <source>
        <strain evidence="8">Clade-D-RCC1621</strain>
    </source>
</reference>
<feature type="domain" description="Aldehyde dehydrogenase" evidence="7">
    <location>
        <begin position="27"/>
        <end position="494"/>
    </location>
</feature>
<dbReference type="PANTHER" id="PTHR43860">
    <property type="entry name" value="BETAINE ALDEHYDE DEHYDROGENASE"/>
    <property type="match status" value="1"/>
</dbReference>
<evidence type="ECO:0000256" key="4">
    <source>
        <dbReference type="ARBA" id="ARBA00037921"/>
    </source>
</evidence>
<evidence type="ECO:0000313" key="8">
    <source>
        <dbReference type="EMBL" id="CAD8814140.1"/>
    </source>
</evidence>
<dbReference type="InterPro" id="IPR016163">
    <property type="entry name" value="Ald_DH_C"/>
</dbReference>
<dbReference type="InterPro" id="IPR015590">
    <property type="entry name" value="Aldehyde_DH_dom"/>
</dbReference>
<dbReference type="Pfam" id="PF00171">
    <property type="entry name" value="Aldedh"/>
    <property type="match status" value="1"/>
</dbReference>
<comment type="similarity">
    <text evidence="1 6">Belongs to the aldehyde dehydrogenase family.</text>
</comment>
<evidence type="ECO:0000256" key="5">
    <source>
        <dbReference type="PROSITE-ProRule" id="PRU10007"/>
    </source>
</evidence>
<proteinExistence type="inferred from homology"/>
<evidence type="ECO:0000256" key="6">
    <source>
        <dbReference type="RuleBase" id="RU003345"/>
    </source>
</evidence>
<keyword evidence="2 6" id="KW-0560">Oxidoreductase</keyword>
<dbReference type="CDD" id="cd07110">
    <property type="entry name" value="ALDH_F10_BADH"/>
    <property type="match status" value="1"/>
</dbReference>
<dbReference type="GO" id="GO:0004029">
    <property type="term" value="F:aldehyde dehydrogenase (NAD+) activity"/>
    <property type="evidence" value="ECO:0007669"/>
    <property type="project" value="UniProtKB-ARBA"/>
</dbReference>
<dbReference type="Gene3D" id="3.40.605.10">
    <property type="entry name" value="Aldehyde Dehydrogenase, Chain A, domain 1"/>
    <property type="match status" value="1"/>
</dbReference>
<evidence type="ECO:0000256" key="1">
    <source>
        <dbReference type="ARBA" id="ARBA00009986"/>
    </source>
</evidence>
<dbReference type="InterPro" id="IPR029510">
    <property type="entry name" value="Ald_DH_CS_GLU"/>
</dbReference>
<organism evidence="8">
    <name type="scientific">Ostreococcus mediterraneus</name>
    <dbReference type="NCBI Taxonomy" id="1486918"/>
    <lineage>
        <taxon>Eukaryota</taxon>
        <taxon>Viridiplantae</taxon>
        <taxon>Chlorophyta</taxon>
        <taxon>Mamiellophyceae</taxon>
        <taxon>Mamiellales</taxon>
        <taxon>Bathycoccaceae</taxon>
        <taxon>Ostreococcus</taxon>
    </lineage>
</organism>
<sequence length="517" mass="56221">MSSPSAGARPPLGAPLGRIEHFIDNRWVHASKSLAVVCPHDERVIGAIARGNARDVDAAVRAATRASVGWRRTPGVERARVLRGIARALERRKPALGRLETLDMGKPIEEAAWDIDDVVGCFDYYADRCEAVFGERWYAEEDVRLPDASFTGAVRKEALGVVGLITPWNYPLLMATWKVAPALAAGCAVVLKPSEMASLSCQALGDACVEAGLPPGAFNLVTGLGTEVGAALCAHRGVDKISFTGSLNTGRVIMRECAKDVKPVSLELGGKSALVIFDDVDIDKAVEWALFGCFWTNGQICSATSRVFIHAHIRDKFLARLKEAAEAIPRGDPLVEGCRLGPLVSAGQYKKVMNMINVAKRQGCTLLTGGKRPSSPACARGYYLEPTVFVDPPLDANVWREEIFGPVMCVRTFSSEDEVVALANDSDYALGAAVITDNVDRRRRMTEAFDAGIIWVNCSQPCFPQLPWGGRKRSGFGRDLGVNGMDKYLHQKQIVTYTSDDAFAWYPMFDVKAQSKL</sequence>
<accession>A0A7S1END7</accession>
<dbReference type="InterPro" id="IPR016160">
    <property type="entry name" value="Ald_DH_CS_CYS"/>
</dbReference>
<dbReference type="InterPro" id="IPR016162">
    <property type="entry name" value="Ald_DH_N"/>
</dbReference>
<dbReference type="FunFam" id="3.40.309.10:FF:000012">
    <property type="entry name" value="Betaine aldehyde dehydrogenase"/>
    <property type="match status" value="1"/>
</dbReference>
<evidence type="ECO:0000256" key="2">
    <source>
        <dbReference type="ARBA" id="ARBA00023002"/>
    </source>
</evidence>